<sequence length="49" mass="4839">MPSAKHCPTVLWWPGMASGMRVAVAEAAAALAGAVGGAFSIGRPGGSER</sequence>
<proteinExistence type="predicted"/>
<name>A0A9W6QNQ3_9PSEU</name>
<accession>A0A9W6QNQ3</accession>
<evidence type="ECO:0000313" key="3">
    <source>
        <dbReference type="Proteomes" id="UP001165042"/>
    </source>
</evidence>
<keyword evidence="1" id="KW-0472">Membrane</keyword>
<protein>
    <submittedName>
        <fullName evidence="2">Uncharacterized protein</fullName>
    </submittedName>
</protein>
<evidence type="ECO:0000313" key="2">
    <source>
        <dbReference type="EMBL" id="GLW91839.1"/>
    </source>
</evidence>
<organism evidence="2 3">
    <name type="scientific">Actinokineospora globicatena</name>
    <dbReference type="NCBI Taxonomy" id="103729"/>
    <lineage>
        <taxon>Bacteria</taxon>
        <taxon>Bacillati</taxon>
        <taxon>Actinomycetota</taxon>
        <taxon>Actinomycetes</taxon>
        <taxon>Pseudonocardiales</taxon>
        <taxon>Pseudonocardiaceae</taxon>
        <taxon>Actinokineospora</taxon>
    </lineage>
</organism>
<dbReference type="Proteomes" id="UP001165042">
    <property type="component" value="Unassembled WGS sequence"/>
</dbReference>
<comment type="caution">
    <text evidence="2">The sequence shown here is derived from an EMBL/GenBank/DDBJ whole genome shotgun (WGS) entry which is preliminary data.</text>
</comment>
<reference evidence="2" key="1">
    <citation type="submission" date="2023-02" db="EMBL/GenBank/DDBJ databases">
        <title>Actinokineospora globicatena NBRC 15670.</title>
        <authorList>
            <person name="Ichikawa N."/>
            <person name="Sato H."/>
            <person name="Tonouchi N."/>
        </authorList>
    </citation>
    <scope>NUCLEOTIDE SEQUENCE</scope>
    <source>
        <strain evidence="2">NBRC 15670</strain>
    </source>
</reference>
<keyword evidence="1" id="KW-0812">Transmembrane</keyword>
<dbReference type="EMBL" id="BSSD01000003">
    <property type="protein sequence ID" value="GLW91839.1"/>
    <property type="molecule type" value="Genomic_DNA"/>
</dbReference>
<evidence type="ECO:0000256" key="1">
    <source>
        <dbReference type="SAM" id="Phobius"/>
    </source>
</evidence>
<dbReference type="AlphaFoldDB" id="A0A9W6QNQ3"/>
<gene>
    <name evidence="2" type="ORF">Aglo03_26550</name>
</gene>
<keyword evidence="1" id="KW-1133">Transmembrane helix</keyword>
<keyword evidence="3" id="KW-1185">Reference proteome</keyword>
<feature type="transmembrane region" description="Helical" evidence="1">
    <location>
        <begin position="20"/>
        <end position="41"/>
    </location>
</feature>